<evidence type="ECO:0000256" key="16">
    <source>
        <dbReference type="PIRSR" id="PIRSR606539-3"/>
    </source>
</evidence>
<feature type="region of interest" description="Disordered" evidence="18">
    <location>
        <begin position="808"/>
        <end position="841"/>
    </location>
</feature>
<evidence type="ECO:0000256" key="3">
    <source>
        <dbReference type="ARBA" id="ARBA00012189"/>
    </source>
</evidence>
<comment type="caution">
    <text evidence="22">The sequence shown here is derived from an EMBL/GenBank/DDBJ whole genome shotgun (WGS) entry which is preliminary data.</text>
</comment>
<feature type="binding site" evidence="16">
    <location>
        <position position="1471"/>
    </location>
    <ligand>
        <name>Mg(2+)</name>
        <dbReference type="ChEBI" id="CHEBI:18420"/>
    </ligand>
</feature>
<dbReference type="InterPro" id="IPR001757">
    <property type="entry name" value="P_typ_ATPase"/>
</dbReference>
<dbReference type="GO" id="GO:0045332">
    <property type="term" value="P:phospholipid translocation"/>
    <property type="evidence" value="ECO:0007669"/>
    <property type="project" value="TreeGrafter"/>
</dbReference>
<feature type="non-terminal residue" evidence="22">
    <location>
        <position position="1"/>
    </location>
</feature>
<dbReference type="Proteomes" id="UP000789405">
    <property type="component" value="Unassembled WGS sequence"/>
</dbReference>
<feature type="binding site" evidence="16">
    <location>
        <position position="2016"/>
    </location>
    <ligand>
        <name>Mg(2+)</name>
        <dbReference type="ChEBI" id="CHEBI:18420"/>
    </ligand>
</feature>
<evidence type="ECO:0000256" key="10">
    <source>
        <dbReference type="ARBA" id="ARBA00022989"/>
    </source>
</evidence>
<dbReference type="GO" id="GO:0140326">
    <property type="term" value="F:ATPase-coupled intramembrane lipid transporter activity"/>
    <property type="evidence" value="ECO:0007669"/>
    <property type="project" value="UniProtKB-EC"/>
</dbReference>
<feature type="binding site" evidence="15">
    <location>
        <position position="1721"/>
    </location>
    <ligand>
        <name>ATP</name>
        <dbReference type="ChEBI" id="CHEBI:30616"/>
    </ligand>
</feature>
<dbReference type="PROSITE" id="PS00154">
    <property type="entry name" value="ATPASE_E1_E2"/>
    <property type="match status" value="1"/>
</dbReference>
<evidence type="ECO:0000256" key="2">
    <source>
        <dbReference type="ARBA" id="ARBA00008109"/>
    </source>
</evidence>
<evidence type="ECO:0000313" key="22">
    <source>
        <dbReference type="EMBL" id="CAG8657829.1"/>
    </source>
</evidence>
<feature type="binding site" evidence="15">
    <location>
        <position position="1698"/>
    </location>
    <ligand>
        <name>ATP</name>
        <dbReference type="ChEBI" id="CHEBI:30616"/>
    </ligand>
</feature>
<feature type="binding site" evidence="15">
    <location>
        <position position="1897"/>
    </location>
    <ligand>
        <name>ATP</name>
        <dbReference type="ChEBI" id="CHEBI:30616"/>
    </ligand>
</feature>
<dbReference type="CDD" id="cd02073">
    <property type="entry name" value="P-type_ATPase_APLT_Dnf-like"/>
    <property type="match status" value="1"/>
</dbReference>
<dbReference type="GO" id="GO:0005524">
    <property type="term" value="F:ATP binding"/>
    <property type="evidence" value="ECO:0007669"/>
    <property type="project" value="UniProtKB-KW"/>
</dbReference>
<feature type="transmembrane region" description="Helical" evidence="19">
    <location>
        <begin position="2190"/>
        <end position="2210"/>
    </location>
</feature>
<feature type="binding site" evidence="15">
    <location>
        <position position="1470"/>
    </location>
    <ligand>
        <name>ATP</name>
        <dbReference type="ChEBI" id="CHEBI:30616"/>
    </ligand>
</feature>
<evidence type="ECO:0000256" key="15">
    <source>
        <dbReference type="PIRSR" id="PIRSR606539-2"/>
    </source>
</evidence>
<feature type="transmembrane region" description="Helical" evidence="19">
    <location>
        <begin position="1356"/>
        <end position="1381"/>
    </location>
</feature>
<dbReference type="SUPFAM" id="SSF81665">
    <property type="entry name" value="Calcium ATPase, transmembrane domain M"/>
    <property type="match status" value="1"/>
</dbReference>
<evidence type="ECO:0000256" key="9">
    <source>
        <dbReference type="ARBA" id="ARBA00022967"/>
    </source>
</evidence>
<keyword evidence="5 16" id="KW-0479">Metal-binding</keyword>
<feature type="binding site" evidence="15">
    <location>
        <position position="1899"/>
    </location>
    <ligand>
        <name>ATP</name>
        <dbReference type="ChEBI" id="CHEBI:30616"/>
    </ligand>
</feature>
<feature type="region of interest" description="Disordered" evidence="18">
    <location>
        <begin position="994"/>
        <end position="1013"/>
    </location>
</feature>
<dbReference type="Pfam" id="PF16209">
    <property type="entry name" value="PhoLip_ATPase_N"/>
    <property type="match status" value="1"/>
</dbReference>
<dbReference type="InterPro" id="IPR036412">
    <property type="entry name" value="HAD-like_sf"/>
</dbReference>
<feature type="compositionally biased region" description="Polar residues" evidence="18">
    <location>
        <begin position="829"/>
        <end position="839"/>
    </location>
</feature>
<feature type="transmembrane region" description="Helical" evidence="19">
    <location>
        <begin position="2102"/>
        <end position="2122"/>
    </location>
</feature>
<gene>
    <name evidence="22" type="ORF">DERYTH_LOCUS10546</name>
</gene>
<keyword evidence="9" id="KW-1278">Translocase</keyword>
<dbReference type="NCBIfam" id="TIGR01494">
    <property type="entry name" value="ATPase_P-type"/>
    <property type="match status" value="1"/>
</dbReference>
<dbReference type="Gene3D" id="3.40.1110.10">
    <property type="entry name" value="Calcium-transporting ATPase, cytoplasmic domain N"/>
    <property type="match status" value="1"/>
</dbReference>
<evidence type="ECO:0000313" key="23">
    <source>
        <dbReference type="Proteomes" id="UP000789405"/>
    </source>
</evidence>
<dbReference type="SUPFAM" id="SSF81660">
    <property type="entry name" value="Metal cation-transporting ATPase, ATP-binding domain N"/>
    <property type="match status" value="1"/>
</dbReference>
<evidence type="ECO:0000256" key="13">
    <source>
        <dbReference type="ARBA" id="ARBA00049128"/>
    </source>
</evidence>
<keyword evidence="17" id="KW-0175">Coiled coil</keyword>
<dbReference type="SFLD" id="SFLDS00003">
    <property type="entry name" value="Haloacid_Dehalogenase"/>
    <property type="match status" value="1"/>
</dbReference>
<evidence type="ECO:0000256" key="1">
    <source>
        <dbReference type="ARBA" id="ARBA00004141"/>
    </source>
</evidence>
<feature type="binding site" evidence="15">
    <location>
        <position position="2016"/>
    </location>
    <ligand>
        <name>ATP</name>
        <dbReference type="ChEBI" id="CHEBI:30616"/>
    </ligand>
</feature>
<comment type="catalytic activity">
    <reaction evidence="12">
        <text>ATP + H2O + phospholipidSide 1 = ADP + phosphate + phospholipidSide 2.</text>
        <dbReference type="EC" id="7.6.2.1"/>
    </reaction>
</comment>
<keyword evidence="23" id="KW-1185">Reference proteome</keyword>
<evidence type="ECO:0000259" key="21">
    <source>
        <dbReference type="Pfam" id="PF16212"/>
    </source>
</evidence>
<feature type="region of interest" description="Disordered" evidence="18">
    <location>
        <begin position="2332"/>
        <end position="2359"/>
    </location>
</feature>
<dbReference type="InterPro" id="IPR023214">
    <property type="entry name" value="HAD_sf"/>
</dbReference>
<dbReference type="GO" id="GO:0032456">
    <property type="term" value="P:endocytic recycling"/>
    <property type="evidence" value="ECO:0007669"/>
    <property type="project" value="TreeGrafter"/>
</dbReference>
<keyword evidence="7 15" id="KW-0067">ATP-binding</keyword>
<feature type="compositionally biased region" description="Basic residues" evidence="18">
    <location>
        <begin position="1516"/>
        <end position="1530"/>
    </location>
</feature>
<keyword evidence="4 19" id="KW-0812">Transmembrane</keyword>
<keyword evidence="11 19" id="KW-0472">Membrane</keyword>
<dbReference type="InterPro" id="IPR018303">
    <property type="entry name" value="ATPase_P-typ_P_site"/>
</dbReference>
<evidence type="ECO:0000256" key="14">
    <source>
        <dbReference type="PIRSR" id="PIRSR606539-1"/>
    </source>
</evidence>
<dbReference type="Pfam" id="PF00702">
    <property type="entry name" value="Hydrolase"/>
    <property type="match status" value="1"/>
</dbReference>
<dbReference type="SFLD" id="SFLDG00002">
    <property type="entry name" value="C1.7:_P-type_atpase_like"/>
    <property type="match status" value="1"/>
</dbReference>
<dbReference type="Gene3D" id="2.70.150.10">
    <property type="entry name" value="Calcium-transporting ATPase, cytoplasmic transduction domain A"/>
    <property type="match status" value="1"/>
</dbReference>
<sequence length="2378" mass="272708">TIQNLEKKLKDAEDKTQIAAIKQEINNLKAKESEKLQTIQLIENKLYFETKNSQKVKQVEKLNEEIEKLHENEREQNKQLDYLQIRLELVNDENLDINSLKSLINDLKISDSKLQKTLQHLENKYATKIAVKELSTIKGGFNLQQDLCNSLEEEVGSLRRELASAKYNTNSSTEKDKIDESLNDAQKEYDNTLKCIKTLENELEKCKNNGTSDKKVETARSELVKAKLEIVKQNEMLVECESEMGKVEDESVQHVKRIANLTNELEKKEKNQKDAIKKLDSTLNSFKTRLLNVNASSKSNNININKFEKIFEVMKSHLKLAKSADESRVGLLCILEDNLKELTKLIISNEQEITNQNAHILELDDIIRLIESELKQNSDSFAGRIRHLEAKLIEVNSKSQQNEISADELKITKEELKKVKSPTIEYRKQVKEIKSKLRDAKQRRDVEHSKLKEINDEIYILKEEYAQMQNEKDDLKHNSVLDCYQNIEDSAVQELINQIKQTYSEIKSQKTRVTELEKITHYLETDKMVQIEHREDLEEELDQLQKDIETLADEFAVEVSKFEEVDKLSKKQKRRINELEIALEESKKLDLEILAGESTDPEINKLLITNKELQQTNENLNSKIVESEKRTCTLSEKVEKLEKHIIYHEENRKSLIKSLKIQIKELEYEKEHSYGINTVITEERIILDKRIAFLREQLRLRMTGSDENQTNIQISRLNNLVETLRKDISDFKINNSDKAKNVEQEITRLLEFNDQLERYKSPNTKRDSSNSIRSIVAQNDDIITEQHHVINNLKEKLSQLELQCNDESDRSSISSNLSDTNNKKKPSKIMSQGNSPTSRTTKEFSVEIQNLQTKIPTIESENAESKQQVEALEASINYSEMNLSIAKEQLTILQKEKKDFIEEIKYLKSQLNETQTQIKNTRTTVEEEQKIMESVLEEERKAKMKAEKARLVLENQMEQLINKKRRFMSKTSINGIIFKSPTVATFTTLPFEEPSTNFNPQSTSTPSDLLDSDSNDALHYNDTSGGPSGRIPELVSHSHIRNTSLSYRVNESLSRRRESIRHAAKCLSTLITGSKEEKPGRFIPVIPERKSPLIDPQTNAPFIKNFITTSRYTFWNFLPKQLWYQFSKVANIYFIFVAALQAIPGFSPTGQFTTIIPLSVFIGIAMAHEGFDDLRRHRQDQVENNNECSVLRVYRSNDANGTSKRIGVWNKEKWKNLQVGDFVLVKAQEWVPADLLLLHSKGEQGSCYVETAALDGETNLKQRQALKETNNLVNKEETLANFEENPNQDLYNFDGSIKFPDGKLVSLSNDQILLRGTILRNTPEIYGLVIFTGEQTKLRMNASKNIRTKAPTIQRLMNRVVIIIFTFVLLLSALCTIFAAIWDEDMVTDAWYFLGIKSPLYVVLFSFIILFNTMIPISLYVTMELVKLAQAYFINNDLEMYHSETDTPAEARTSTINEELGQVKYLFSDKTGTLTDNIMLFRKISIGGRAFIHDLDLRRIEEEELLAALKQNKRSSRSNHGFSRRRHNRSHSHEDLENSDDIQIAPLNHSIGNFSMIAPTTTGPSPLYRRDSSKSSTKSVFKGKSTQMRSTLDLLTIIQHQSNTQFGECARFFLLAIALCHTCVPEIDKESQNIFYQAASPDEFALVTAAKELGYVVTDKNMSTVSLRINNDGPEGLIAPNLDNSKYETYKILNVLEFSSKRKRMSIVYRLPNGRICLLCKGADSIVLERLRNPKRSNKKVFKGDKKGKYMDTMDDKIDKIELFDDSESKSKRYNLRVSTSNLNISISIDLFPIRNEAWLYSQTMFHIQDFATEGLRTLLYAHRYLSEAEYNTWNKLFQDASTALIDRQKKIEQVAELIECDLEITGATAIEDKLQDGVPETIDKLRRAGIRIWMLTGDKRETAINIGYSCSLIKNFSTVIIIDCNVQDLNSMLKRYLKDVDNGIAKHAVAVVDGATLMTIEKDTELMKTFVSLGILCEAVVCCRVSPAQKALVVRNIREKLKQTVTLAIGDGANDIAMIQEAHVGIGITGREGLQAARSSDYSIAQFRFLTSLLFVHGRWSYVRVSKFVLGTFYKCMCFYLTQGIFQLFTGFSGTSLYESWTLSFYNTLFSSLPVIVIGMFEKDLKRKTLIGVPELYQLGQRNGAFNLKLFFSWMCAGIFHAFVIVSTTVLLHGMFLSYELRAVGSPQLYELGLVSYTCVVIIVTIKIAYLECHNWTIITHVTSLLTLFGWFLWQTIYSFIYPVVSKSAAYDVRGVFQKVDVDEYQEIEKDKEQLEKIISEGANTEDMEVSQAANVINRKKNKGKEYYSEQNTNNLNRDEDEEETQKIIDINDDINNNNNNDDDGKEIQNQNQNQNSSSLLQTYSDENSSEMLLLSH</sequence>
<feature type="binding site" evidence="15">
    <location>
        <position position="1471"/>
    </location>
    <ligand>
        <name>ATP</name>
        <dbReference type="ChEBI" id="CHEBI:30616"/>
    </ligand>
</feature>
<feature type="compositionally biased region" description="Polar residues" evidence="18">
    <location>
        <begin position="1555"/>
        <end position="1564"/>
    </location>
</feature>
<comment type="similarity">
    <text evidence="2">Belongs to the cation transport ATPase (P-type) (TC 3.A.3) family. Type IV subfamily.</text>
</comment>
<feature type="binding site" evidence="15">
    <location>
        <position position="1991"/>
    </location>
    <ligand>
        <name>ATP</name>
        <dbReference type="ChEBI" id="CHEBI:30616"/>
    </ligand>
</feature>
<dbReference type="InterPro" id="IPR044492">
    <property type="entry name" value="P_typ_ATPase_HD_dom"/>
</dbReference>
<dbReference type="GO" id="GO:0006892">
    <property type="term" value="P:post-Golgi vesicle-mediated transport"/>
    <property type="evidence" value="ECO:0007669"/>
    <property type="project" value="TreeGrafter"/>
</dbReference>
<dbReference type="SFLD" id="SFLDF00027">
    <property type="entry name" value="p-type_atpase"/>
    <property type="match status" value="1"/>
</dbReference>
<feature type="binding site" evidence="15">
    <location>
        <position position="1643"/>
    </location>
    <ligand>
        <name>ATP</name>
        <dbReference type="ChEBI" id="CHEBI:30616"/>
    </ligand>
</feature>
<evidence type="ECO:0000256" key="8">
    <source>
        <dbReference type="ARBA" id="ARBA00022842"/>
    </source>
</evidence>
<feature type="coiled-coil region" evidence="17">
    <location>
        <begin position="2"/>
        <end position="124"/>
    </location>
</feature>
<dbReference type="InterPro" id="IPR032630">
    <property type="entry name" value="P_typ_ATPase_c"/>
</dbReference>
<evidence type="ECO:0000256" key="17">
    <source>
        <dbReference type="SAM" id="Coils"/>
    </source>
</evidence>
<keyword evidence="10 19" id="KW-1133">Transmembrane helix</keyword>
<keyword evidence="8 16" id="KW-0460">Magnesium</keyword>
<dbReference type="SUPFAM" id="SSF81653">
    <property type="entry name" value="Calcium ATPase, transduction domain A"/>
    <property type="match status" value="1"/>
</dbReference>
<feature type="binding site" evidence="15">
    <location>
        <position position="1898"/>
    </location>
    <ligand>
        <name>ATP</name>
        <dbReference type="ChEBI" id="CHEBI:30616"/>
    </ligand>
</feature>
<dbReference type="Pfam" id="PF16212">
    <property type="entry name" value="PhoLip_ATPase_C"/>
    <property type="match status" value="1"/>
</dbReference>
<keyword evidence="6 15" id="KW-0547">Nucleotide-binding</keyword>
<dbReference type="InterPro" id="IPR006539">
    <property type="entry name" value="P-type_ATPase_IV"/>
</dbReference>
<feature type="coiled-coil region" evidence="17">
    <location>
        <begin position="148"/>
        <end position="282"/>
    </location>
</feature>
<feature type="transmembrane region" description="Helical" evidence="19">
    <location>
        <begin position="2069"/>
        <end position="2090"/>
    </location>
</feature>
<feature type="binding site" evidence="16">
    <location>
        <position position="1469"/>
    </location>
    <ligand>
        <name>Mg(2+)</name>
        <dbReference type="ChEBI" id="CHEBI:18420"/>
    </ligand>
</feature>
<feature type="binding site" evidence="15">
    <location>
        <position position="1817"/>
    </location>
    <ligand>
        <name>ATP</name>
        <dbReference type="ChEBI" id="CHEBI:30616"/>
    </ligand>
</feature>
<dbReference type="InterPro" id="IPR032631">
    <property type="entry name" value="P-type_ATPase_N"/>
</dbReference>
<name>A0A9N9H926_9GLOM</name>
<feature type="transmembrane region" description="Helical" evidence="19">
    <location>
        <begin position="2152"/>
        <end position="2178"/>
    </location>
</feature>
<dbReference type="PANTHER" id="PTHR24092:SF174">
    <property type="entry name" value="PHOSPHOLIPID-TRANSPORTING ATPASE DNF3-RELATED"/>
    <property type="match status" value="1"/>
</dbReference>
<feature type="binding site" evidence="15">
    <location>
        <position position="2015"/>
    </location>
    <ligand>
        <name>ATP</name>
        <dbReference type="ChEBI" id="CHEBI:30616"/>
    </ligand>
</feature>
<dbReference type="PANTHER" id="PTHR24092">
    <property type="entry name" value="PROBABLE PHOSPHOLIPID-TRANSPORTING ATPASE"/>
    <property type="match status" value="1"/>
</dbReference>
<dbReference type="GO" id="GO:0005802">
    <property type="term" value="C:trans-Golgi network"/>
    <property type="evidence" value="ECO:0007669"/>
    <property type="project" value="TreeGrafter"/>
</dbReference>
<dbReference type="GO" id="GO:0005886">
    <property type="term" value="C:plasma membrane"/>
    <property type="evidence" value="ECO:0007669"/>
    <property type="project" value="TreeGrafter"/>
</dbReference>
<feature type="region of interest" description="Disordered" evidence="18">
    <location>
        <begin position="1555"/>
        <end position="1582"/>
    </location>
</feature>
<feature type="binding site" evidence="15">
    <location>
        <position position="1469"/>
    </location>
    <ligand>
        <name>ATP</name>
        <dbReference type="ChEBI" id="CHEBI:30616"/>
    </ligand>
</feature>
<evidence type="ECO:0000259" key="20">
    <source>
        <dbReference type="Pfam" id="PF16209"/>
    </source>
</evidence>
<dbReference type="NCBIfam" id="TIGR01652">
    <property type="entry name" value="ATPase-Plipid"/>
    <property type="match status" value="2"/>
</dbReference>
<evidence type="ECO:0000256" key="18">
    <source>
        <dbReference type="SAM" id="MobiDB-lite"/>
    </source>
</evidence>
<feature type="coiled-coil region" evidence="17">
    <location>
        <begin position="848"/>
        <end position="970"/>
    </location>
</feature>
<feature type="compositionally biased region" description="Low complexity" evidence="18">
    <location>
        <begin position="811"/>
        <end position="820"/>
    </location>
</feature>
<proteinExistence type="inferred from homology"/>
<feature type="region of interest" description="Disordered" evidence="18">
    <location>
        <begin position="1516"/>
        <end position="1541"/>
    </location>
</feature>
<evidence type="ECO:0000256" key="6">
    <source>
        <dbReference type="ARBA" id="ARBA00022741"/>
    </source>
</evidence>
<dbReference type="InterPro" id="IPR008250">
    <property type="entry name" value="ATPase_P-typ_transduc_dom_A_sf"/>
</dbReference>
<dbReference type="EMBL" id="CAJVPY010006173">
    <property type="protein sequence ID" value="CAG8657829.1"/>
    <property type="molecule type" value="Genomic_DNA"/>
</dbReference>
<evidence type="ECO:0000256" key="11">
    <source>
        <dbReference type="ARBA" id="ARBA00023136"/>
    </source>
</evidence>
<dbReference type="FunFam" id="3.40.50.1000:FF:000172">
    <property type="entry name" value="Phospholipid-transporting ATPase"/>
    <property type="match status" value="1"/>
</dbReference>
<evidence type="ECO:0000256" key="5">
    <source>
        <dbReference type="ARBA" id="ARBA00022723"/>
    </source>
</evidence>
<feature type="active site" description="4-aspartylphosphate intermediate" evidence="14">
    <location>
        <position position="1469"/>
    </location>
</feature>
<dbReference type="GO" id="GO:0016887">
    <property type="term" value="F:ATP hydrolysis activity"/>
    <property type="evidence" value="ECO:0007669"/>
    <property type="project" value="InterPro"/>
</dbReference>
<feature type="binding site" evidence="15">
    <location>
        <position position="1985"/>
    </location>
    <ligand>
        <name>ATP</name>
        <dbReference type="ChEBI" id="CHEBI:30616"/>
    </ligand>
</feature>
<feature type="non-terminal residue" evidence="22">
    <location>
        <position position="2378"/>
    </location>
</feature>
<evidence type="ECO:0000256" key="12">
    <source>
        <dbReference type="ARBA" id="ARBA00034036"/>
    </source>
</evidence>
<evidence type="ECO:0000256" key="19">
    <source>
        <dbReference type="SAM" id="Phobius"/>
    </source>
</evidence>
<feature type="transmembrane region" description="Helical" evidence="19">
    <location>
        <begin position="1401"/>
        <end position="1421"/>
    </location>
</feature>
<dbReference type="SUPFAM" id="SSF56784">
    <property type="entry name" value="HAD-like"/>
    <property type="match status" value="1"/>
</dbReference>
<dbReference type="OrthoDB" id="377733at2759"/>
<feature type="compositionally biased region" description="Low complexity" evidence="18">
    <location>
        <begin position="2350"/>
        <end position="2359"/>
    </location>
</feature>
<comment type="cofactor">
    <cofactor evidence="16">
        <name>Mg(2+)</name>
        <dbReference type="ChEBI" id="CHEBI:18420"/>
    </cofactor>
</comment>
<evidence type="ECO:0000256" key="4">
    <source>
        <dbReference type="ARBA" id="ARBA00022692"/>
    </source>
</evidence>
<dbReference type="InterPro" id="IPR023298">
    <property type="entry name" value="ATPase_P-typ_TM_dom_sf"/>
</dbReference>
<feature type="binding site" evidence="16">
    <location>
        <position position="2012"/>
    </location>
    <ligand>
        <name>Mg(2+)</name>
        <dbReference type="ChEBI" id="CHEBI:18420"/>
    </ligand>
</feature>
<organism evidence="22 23">
    <name type="scientific">Dentiscutata erythropus</name>
    <dbReference type="NCBI Taxonomy" id="1348616"/>
    <lineage>
        <taxon>Eukaryota</taxon>
        <taxon>Fungi</taxon>
        <taxon>Fungi incertae sedis</taxon>
        <taxon>Mucoromycota</taxon>
        <taxon>Glomeromycotina</taxon>
        <taxon>Glomeromycetes</taxon>
        <taxon>Diversisporales</taxon>
        <taxon>Gigasporaceae</taxon>
        <taxon>Dentiscutata</taxon>
    </lineage>
</organism>
<reference evidence="22" key="1">
    <citation type="submission" date="2021-06" db="EMBL/GenBank/DDBJ databases">
        <authorList>
            <person name="Kallberg Y."/>
            <person name="Tangrot J."/>
            <person name="Rosling A."/>
        </authorList>
    </citation>
    <scope>NUCLEOTIDE SEQUENCE</scope>
    <source>
        <strain evidence="22">MA453B</strain>
    </source>
</reference>
<feature type="domain" description="P-type ATPase C-terminal" evidence="21">
    <location>
        <begin position="2038"/>
        <end position="2253"/>
    </location>
</feature>
<accession>A0A9N9H926</accession>
<comment type="subcellular location">
    <subcellularLocation>
        <location evidence="1">Membrane</location>
        <topology evidence="1">Multi-pass membrane protein</topology>
    </subcellularLocation>
</comment>
<dbReference type="InterPro" id="IPR023299">
    <property type="entry name" value="ATPase_P-typ_cyto_dom_N"/>
</dbReference>
<dbReference type="GO" id="GO:0000287">
    <property type="term" value="F:magnesium ion binding"/>
    <property type="evidence" value="ECO:0007669"/>
    <property type="project" value="InterPro"/>
</dbReference>
<dbReference type="Gene3D" id="3.40.50.1000">
    <property type="entry name" value="HAD superfamily/HAD-like"/>
    <property type="match status" value="1"/>
</dbReference>
<feature type="domain" description="P-type ATPase N-terminal" evidence="20">
    <location>
        <begin position="1096"/>
        <end position="1155"/>
    </location>
</feature>
<protein>
    <recommendedName>
        <fullName evidence="3">P-type phospholipid transporter</fullName>
        <ecNumber evidence="3">7.6.2.1</ecNumber>
    </recommendedName>
</protein>
<evidence type="ECO:0000256" key="7">
    <source>
        <dbReference type="ARBA" id="ARBA00022840"/>
    </source>
</evidence>
<feature type="coiled-coil region" evidence="17">
    <location>
        <begin position="423"/>
        <end position="630"/>
    </location>
</feature>
<comment type="catalytic activity">
    <reaction evidence="13">
        <text>a 1,2-diacyl-sn-glycero-3-phosphoethanolamine(out) + ATP + H2O = a 1,2-diacyl-sn-glycero-3-phosphoethanolamine(in) + ADP + phosphate + H(+)</text>
        <dbReference type="Rhea" id="RHEA:66132"/>
        <dbReference type="ChEBI" id="CHEBI:15377"/>
        <dbReference type="ChEBI" id="CHEBI:15378"/>
        <dbReference type="ChEBI" id="CHEBI:30616"/>
        <dbReference type="ChEBI" id="CHEBI:43474"/>
        <dbReference type="ChEBI" id="CHEBI:64612"/>
        <dbReference type="ChEBI" id="CHEBI:456216"/>
    </reaction>
    <physiologicalReaction direction="left-to-right" evidence="13">
        <dbReference type="Rhea" id="RHEA:66133"/>
    </physiologicalReaction>
</comment>
<dbReference type="EC" id="7.6.2.1" evidence="3"/>